<keyword evidence="5" id="KW-1185">Reference proteome</keyword>
<feature type="domain" description="Carboxylesterase type B" evidence="3">
    <location>
        <begin position="34"/>
        <end position="274"/>
    </location>
</feature>
<name>A0ABN8I3Y6_9NEOP</name>
<dbReference type="InterPro" id="IPR050309">
    <property type="entry name" value="Type-B_Carboxylest/Lipase"/>
</dbReference>
<evidence type="ECO:0000256" key="2">
    <source>
        <dbReference type="SAM" id="SignalP"/>
    </source>
</evidence>
<organism evidence="4 5">
    <name type="scientific">Iphiclides podalirius</name>
    <name type="common">scarce swallowtail</name>
    <dbReference type="NCBI Taxonomy" id="110791"/>
    <lineage>
        <taxon>Eukaryota</taxon>
        <taxon>Metazoa</taxon>
        <taxon>Ecdysozoa</taxon>
        <taxon>Arthropoda</taxon>
        <taxon>Hexapoda</taxon>
        <taxon>Insecta</taxon>
        <taxon>Pterygota</taxon>
        <taxon>Neoptera</taxon>
        <taxon>Endopterygota</taxon>
        <taxon>Lepidoptera</taxon>
        <taxon>Glossata</taxon>
        <taxon>Ditrysia</taxon>
        <taxon>Papilionoidea</taxon>
        <taxon>Papilionidae</taxon>
        <taxon>Papilioninae</taxon>
        <taxon>Iphiclides</taxon>
    </lineage>
</organism>
<keyword evidence="1" id="KW-0325">Glycoprotein</keyword>
<feature type="non-terminal residue" evidence="4">
    <location>
        <position position="406"/>
    </location>
</feature>
<evidence type="ECO:0000259" key="3">
    <source>
        <dbReference type="Pfam" id="PF00135"/>
    </source>
</evidence>
<proteinExistence type="predicted"/>
<evidence type="ECO:0000313" key="5">
    <source>
        <dbReference type="Proteomes" id="UP000837857"/>
    </source>
</evidence>
<dbReference type="Proteomes" id="UP000837857">
    <property type="component" value="Chromosome 16"/>
</dbReference>
<sequence>MAPARLSVVLVLQFLTRDIYTLGNTLNFKINKDIVTDSGVVRGHVVESGDYFAFLGIPYAAPTTGSQRFKGPLPPKPWDTTFIADRKVVCPQSGIGEEDCLVVNVFVPTDKANGKLPVLVYIHGGLFLFGAGPTEGMEPLIRLGVVIVTINYRLGPLGFLCLANDHAPGNAGLKDQVAALEWVKKNIENFSGDPDNVTVYGTDAGAACIELLVQSKANRNLFQKVIFESGSSNSAWAIDKYPLTTAKDLARAFTVSGIENPQKLLELYQNVPAEINARRGNTVYLMEFAYRGKMGEYDDFYKDIAAAGHGDFANHIILKRPIQTSSDQLAIDRAAMLMVNFMKYGNPTPNQTDLLPILWPTEQPYINEYFLFGTDLKVLNSPYSKRIEFWNQLYCDSGASKIKLAC</sequence>
<protein>
    <recommendedName>
        <fullName evidence="3">Carboxylesterase type B domain-containing protein</fullName>
    </recommendedName>
</protein>
<evidence type="ECO:0000313" key="4">
    <source>
        <dbReference type="EMBL" id="CAH2044629.1"/>
    </source>
</evidence>
<keyword evidence="2" id="KW-0732">Signal</keyword>
<feature type="chain" id="PRO_5046964913" description="Carboxylesterase type B domain-containing protein" evidence="2">
    <location>
        <begin position="22"/>
        <end position="406"/>
    </location>
</feature>
<dbReference type="PANTHER" id="PTHR11559">
    <property type="entry name" value="CARBOXYLESTERASE"/>
    <property type="match status" value="1"/>
</dbReference>
<evidence type="ECO:0000256" key="1">
    <source>
        <dbReference type="ARBA" id="ARBA00023180"/>
    </source>
</evidence>
<dbReference type="SUPFAM" id="SSF53474">
    <property type="entry name" value="alpha/beta-Hydrolases"/>
    <property type="match status" value="1"/>
</dbReference>
<dbReference type="Pfam" id="PF00135">
    <property type="entry name" value="COesterase"/>
    <property type="match status" value="1"/>
</dbReference>
<dbReference type="InterPro" id="IPR002018">
    <property type="entry name" value="CarbesteraseB"/>
</dbReference>
<dbReference type="InterPro" id="IPR029058">
    <property type="entry name" value="AB_hydrolase_fold"/>
</dbReference>
<dbReference type="EMBL" id="OW152828">
    <property type="protein sequence ID" value="CAH2044629.1"/>
    <property type="molecule type" value="Genomic_DNA"/>
</dbReference>
<feature type="signal peptide" evidence="2">
    <location>
        <begin position="1"/>
        <end position="21"/>
    </location>
</feature>
<gene>
    <name evidence="4" type="ORF">IPOD504_LOCUS4710</name>
</gene>
<accession>A0ABN8I3Y6</accession>
<reference evidence="4" key="1">
    <citation type="submission" date="2022-03" db="EMBL/GenBank/DDBJ databases">
        <authorList>
            <person name="Martin H S."/>
        </authorList>
    </citation>
    <scope>NUCLEOTIDE SEQUENCE</scope>
</reference>
<dbReference type="Gene3D" id="3.40.50.1820">
    <property type="entry name" value="alpha/beta hydrolase"/>
    <property type="match status" value="2"/>
</dbReference>